<dbReference type="Proteomes" id="UP000789525">
    <property type="component" value="Unassembled WGS sequence"/>
</dbReference>
<evidence type="ECO:0000313" key="1">
    <source>
        <dbReference type="EMBL" id="CAG8508767.1"/>
    </source>
</evidence>
<reference evidence="1" key="1">
    <citation type="submission" date="2021-06" db="EMBL/GenBank/DDBJ databases">
        <authorList>
            <person name="Kallberg Y."/>
            <person name="Tangrot J."/>
            <person name="Rosling A."/>
        </authorList>
    </citation>
    <scope>NUCLEOTIDE SEQUENCE</scope>
    <source>
        <strain evidence="1">CL356</strain>
    </source>
</reference>
<gene>
    <name evidence="1" type="ORF">ACOLOM_LOCUS3123</name>
</gene>
<protein>
    <submittedName>
        <fullName evidence="1">15231_t:CDS:1</fullName>
    </submittedName>
</protein>
<accession>A0ACA9L3J7</accession>
<keyword evidence="2" id="KW-1185">Reference proteome</keyword>
<organism evidence="1 2">
    <name type="scientific">Acaulospora colombiana</name>
    <dbReference type="NCBI Taxonomy" id="27376"/>
    <lineage>
        <taxon>Eukaryota</taxon>
        <taxon>Fungi</taxon>
        <taxon>Fungi incertae sedis</taxon>
        <taxon>Mucoromycota</taxon>
        <taxon>Glomeromycotina</taxon>
        <taxon>Glomeromycetes</taxon>
        <taxon>Diversisporales</taxon>
        <taxon>Acaulosporaceae</taxon>
        <taxon>Acaulospora</taxon>
    </lineage>
</organism>
<evidence type="ECO:0000313" key="2">
    <source>
        <dbReference type="Proteomes" id="UP000789525"/>
    </source>
</evidence>
<sequence>MIAVGNIGGIIAAQVYQPKDYPDYRVGHIITASCLSLSLLLSVIFYVLLKRENRLKIEDPTKFLEGKSDREIMDMGDRNPTFIYKFAPSLDLVSTSLSSFSSIASSSFQDSRSSSFSSSYSEEFNSPFVPNSRSSDTEPKSKSGDVANVTTRVYSDRFIPARSSGMASEFQRRPSMTPEELNPSKRKREVLENERKKIEDLMTMPRDSERIIDTAPFQMLAFCHELKLKANALVIRYLSDDFYLNVVDWSCSNILSLGLENCVYLWNMETSKMTKLCDLGGFYSISSIKWLPQESQLVVSTAEGKVQLWDARKLMKIRDMGSHQSRVGSADRCIFHRDPRSPHDIFRVLTGHKSEICGLKWNHEGDQLASGGNSNELFIWEGNSCYPTRKLDGHRAAVRALSWSPHVRNLLVSGGGHRDRQIRFWNTLDARCLTSYNVKSQWSPNANEIVSTHGWWKNDIVVWQYPSMEKLAILKGHTFRVLYFALSPNGEDIVTGAGSDDSTLRFWKVFNTPARRKKEDAKSAFKLDGIIR</sequence>
<proteinExistence type="predicted"/>
<dbReference type="EMBL" id="CAJVPT010004484">
    <property type="protein sequence ID" value="CAG8508767.1"/>
    <property type="molecule type" value="Genomic_DNA"/>
</dbReference>
<comment type="caution">
    <text evidence="1">The sequence shown here is derived from an EMBL/GenBank/DDBJ whole genome shotgun (WGS) entry which is preliminary data.</text>
</comment>
<name>A0ACA9L3J7_9GLOM</name>